<dbReference type="InterPro" id="IPR035901">
    <property type="entry name" value="GIY-YIG_endonuc_sf"/>
</dbReference>
<gene>
    <name evidence="1" type="ORF">COU28_03840</name>
</gene>
<dbReference type="InterPro" id="IPR050066">
    <property type="entry name" value="UvrABC_protein_C"/>
</dbReference>
<sequence length="75" mass="8929">EAVILEANYIKKFLPKYNVDGKDDKSWNYVVVSDDLFPRVYTVRQHELSNQQSQQIQQTQQYKYIFGPYPGLKTR</sequence>
<dbReference type="AlphaFoldDB" id="A0A2H0TXR8"/>
<proteinExistence type="predicted"/>
<name>A0A2H0TXR8_9BACT</name>
<dbReference type="PANTHER" id="PTHR30562">
    <property type="entry name" value="UVRC/OXIDOREDUCTASE"/>
    <property type="match status" value="1"/>
</dbReference>
<dbReference type="Proteomes" id="UP000230852">
    <property type="component" value="Unassembled WGS sequence"/>
</dbReference>
<comment type="caution">
    <text evidence="1">The sequence shown here is derived from an EMBL/GenBank/DDBJ whole genome shotgun (WGS) entry which is preliminary data.</text>
</comment>
<dbReference type="EMBL" id="PFBU01000074">
    <property type="protein sequence ID" value="PIR78025.1"/>
    <property type="molecule type" value="Genomic_DNA"/>
</dbReference>
<dbReference type="GO" id="GO:0009380">
    <property type="term" value="C:excinuclease repair complex"/>
    <property type="evidence" value="ECO:0007669"/>
    <property type="project" value="TreeGrafter"/>
</dbReference>
<accession>A0A2H0TXR8</accession>
<feature type="non-terminal residue" evidence="1">
    <location>
        <position position="1"/>
    </location>
</feature>
<reference evidence="2" key="1">
    <citation type="submission" date="2017-09" db="EMBL/GenBank/DDBJ databases">
        <title>Depth-based differentiation of microbial function through sediment-hosted aquifers and enrichment of novel symbionts in the deep terrestrial subsurface.</title>
        <authorList>
            <person name="Probst A.J."/>
            <person name="Ladd B."/>
            <person name="Jarett J.K."/>
            <person name="Geller-Mcgrath D.E."/>
            <person name="Sieber C.M.K."/>
            <person name="Emerson J.B."/>
            <person name="Anantharaman K."/>
            <person name="Thomas B.C."/>
            <person name="Malmstrom R."/>
            <person name="Stieglmeier M."/>
            <person name="Klingl A."/>
            <person name="Woyke T."/>
            <person name="Ryan C.M."/>
            <person name="Banfield J.F."/>
        </authorList>
    </citation>
    <scope>NUCLEOTIDE SEQUENCE [LARGE SCALE GENOMIC DNA]</scope>
</reference>
<evidence type="ECO:0000313" key="2">
    <source>
        <dbReference type="Proteomes" id="UP000230852"/>
    </source>
</evidence>
<feature type="non-terminal residue" evidence="1">
    <location>
        <position position="75"/>
    </location>
</feature>
<dbReference type="Gene3D" id="3.40.1440.10">
    <property type="entry name" value="GIY-YIG endonuclease"/>
    <property type="match status" value="1"/>
</dbReference>
<protein>
    <submittedName>
        <fullName evidence="1">Uncharacterized protein</fullName>
    </submittedName>
</protein>
<organism evidence="1 2">
    <name type="scientific">Candidatus Magasanikbacteria bacterium CG10_big_fil_rev_8_21_14_0_10_36_16</name>
    <dbReference type="NCBI Taxonomy" id="1974645"/>
    <lineage>
        <taxon>Bacteria</taxon>
        <taxon>Candidatus Magasanikiibacteriota</taxon>
    </lineage>
</organism>
<evidence type="ECO:0000313" key="1">
    <source>
        <dbReference type="EMBL" id="PIR78025.1"/>
    </source>
</evidence>
<dbReference type="PANTHER" id="PTHR30562:SF1">
    <property type="entry name" value="UVRABC SYSTEM PROTEIN C"/>
    <property type="match status" value="1"/>
</dbReference>
<dbReference type="GO" id="GO:0006974">
    <property type="term" value="P:DNA damage response"/>
    <property type="evidence" value="ECO:0007669"/>
    <property type="project" value="TreeGrafter"/>
</dbReference>